<dbReference type="EMBL" id="GBRH01269463">
    <property type="protein sequence ID" value="JAD28432.1"/>
    <property type="molecule type" value="Transcribed_RNA"/>
</dbReference>
<proteinExistence type="predicted"/>
<protein>
    <submittedName>
        <fullName evidence="1">Uncharacterized protein</fullName>
    </submittedName>
</protein>
<reference evidence="1" key="1">
    <citation type="submission" date="2014-09" db="EMBL/GenBank/DDBJ databases">
        <authorList>
            <person name="Magalhaes I.L.F."/>
            <person name="Oliveira U."/>
            <person name="Santos F.R."/>
            <person name="Vidigal T.H.D.A."/>
            <person name="Brescovit A.D."/>
            <person name="Santos A.J."/>
        </authorList>
    </citation>
    <scope>NUCLEOTIDE SEQUENCE</scope>
    <source>
        <tissue evidence="1">Shoot tissue taken approximately 20 cm above the soil surface</tissue>
    </source>
</reference>
<evidence type="ECO:0000313" key="1">
    <source>
        <dbReference type="EMBL" id="JAD28432.1"/>
    </source>
</evidence>
<sequence>MPRRWASGEEMADGRR</sequence>
<dbReference type="AlphaFoldDB" id="A0A0A8Z0Q0"/>
<organism evidence="1">
    <name type="scientific">Arundo donax</name>
    <name type="common">Giant reed</name>
    <name type="synonym">Donax arundinaceus</name>
    <dbReference type="NCBI Taxonomy" id="35708"/>
    <lineage>
        <taxon>Eukaryota</taxon>
        <taxon>Viridiplantae</taxon>
        <taxon>Streptophyta</taxon>
        <taxon>Embryophyta</taxon>
        <taxon>Tracheophyta</taxon>
        <taxon>Spermatophyta</taxon>
        <taxon>Magnoliopsida</taxon>
        <taxon>Liliopsida</taxon>
        <taxon>Poales</taxon>
        <taxon>Poaceae</taxon>
        <taxon>PACMAD clade</taxon>
        <taxon>Arundinoideae</taxon>
        <taxon>Arundineae</taxon>
        <taxon>Arundo</taxon>
    </lineage>
</organism>
<reference evidence="1" key="2">
    <citation type="journal article" date="2015" name="Data Brief">
        <title>Shoot transcriptome of the giant reed, Arundo donax.</title>
        <authorList>
            <person name="Barrero R.A."/>
            <person name="Guerrero F.D."/>
            <person name="Moolhuijzen P."/>
            <person name="Goolsby J.A."/>
            <person name="Tidwell J."/>
            <person name="Bellgard S.E."/>
            <person name="Bellgard M.I."/>
        </authorList>
    </citation>
    <scope>NUCLEOTIDE SEQUENCE</scope>
    <source>
        <tissue evidence="1">Shoot tissue taken approximately 20 cm above the soil surface</tissue>
    </source>
</reference>
<name>A0A0A8Z0Q0_ARUDO</name>
<accession>A0A0A8Z0Q0</accession>